<proteinExistence type="predicted"/>
<sequence>MDKVEVNIIELLDYLEEILDNAPKVPITGKSVVDKKDILEVIDQIHSYLPDSIRKAEWIVNEKDKIISSAQKEYETTKAEIMEMMKQNVENHDVVKEAKARANEIIALAQRDAKAIRLGSREYSIEILSELDRQIEAKKVELIQNMQKSFESVAKEIDENLSSNGAMIKENISELRGM</sequence>
<reference evidence="1 2" key="1">
    <citation type="submission" date="2019-04" db="EMBL/GenBank/DDBJ databases">
        <title>Microbes associate with the intestines of laboratory mice.</title>
        <authorList>
            <person name="Navarre W."/>
            <person name="Wong E."/>
            <person name="Huang K."/>
            <person name="Tropini C."/>
            <person name="Ng K."/>
            <person name="Yu B."/>
        </authorList>
    </citation>
    <scope>NUCLEOTIDE SEQUENCE [LARGE SCALE GENOMIC DNA]</scope>
    <source>
        <strain evidence="1 2">NM50_B9-20</strain>
    </source>
</reference>
<dbReference type="AlphaFoldDB" id="A0A4S2DS96"/>
<dbReference type="OrthoDB" id="1690557at2"/>
<evidence type="ECO:0000313" key="2">
    <source>
        <dbReference type="Proteomes" id="UP000306888"/>
    </source>
</evidence>
<evidence type="ECO:0000313" key="1">
    <source>
        <dbReference type="EMBL" id="TGY43941.1"/>
    </source>
</evidence>
<keyword evidence="2" id="KW-1185">Reference proteome</keyword>
<dbReference type="RefSeq" id="WP_136004797.1">
    <property type="nucleotide sequence ID" value="NZ_SRYR01000001.1"/>
</dbReference>
<gene>
    <name evidence="1" type="ORF">E5347_03755</name>
</gene>
<accession>A0A4S2DS96</accession>
<organism evidence="1 2">
    <name type="scientific">Clostridium sartagoforme</name>
    <dbReference type="NCBI Taxonomy" id="84031"/>
    <lineage>
        <taxon>Bacteria</taxon>
        <taxon>Bacillati</taxon>
        <taxon>Bacillota</taxon>
        <taxon>Clostridia</taxon>
        <taxon>Eubacteriales</taxon>
        <taxon>Clostridiaceae</taxon>
        <taxon>Clostridium</taxon>
    </lineage>
</organism>
<name>A0A4S2DS96_9CLOT</name>
<dbReference type="Proteomes" id="UP000306888">
    <property type="component" value="Unassembled WGS sequence"/>
</dbReference>
<comment type="caution">
    <text evidence="1">The sequence shown here is derived from an EMBL/GenBank/DDBJ whole genome shotgun (WGS) entry which is preliminary data.</text>
</comment>
<protein>
    <submittedName>
        <fullName evidence="1">ATPase</fullName>
    </submittedName>
</protein>
<dbReference type="EMBL" id="SRYR01000001">
    <property type="protein sequence ID" value="TGY43941.1"/>
    <property type="molecule type" value="Genomic_DNA"/>
</dbReference>